<dbReference type="OrthoDB" id="9808451at2"/>
<protein>
    <submittedName>
        <fullName evidence="2">Uncharacterized protein</fullName>
    </submittedName>
</protein>
<keyword evidence="1" id="KW-1133">Transmembrane helix</keyword>
<dbReference type="RefSeq" id="WP_078707320.1">
    <property type="nucleotide sequence ID" value="NZ_FUXL01000003.1"/>
</dbReference>
<evidence type="ECO:0000313" key="2">
    <source>
        <dbReference type="EMBL" id="SJZ83236.1"/>
    </source>
</evidence>
<dbReference type="Proteomes" id="UP000190135">
    <property type="component" value="Unassembled WGS sequence"/>
</dbReference>
<reference evidence="2 3" key="1">
    <citation type="submission" date="2017-02" db="EMBL/GenBank/DDBJ databases">
        <authorList>
            <person name="Peterson S.W."/>
        </authorList>
    </citation>
    <scope>NUCLEOTIDE SEQUENCE [LARGE SCALE GENOMIC DNA]</scope>
    <source>
        <strain evidence="2 3">USBA 369</strain>
    </source>
</reference>
<keyword evidence="1" id="KW-0812">Transmembrane</keyword>
<proteinExistence type="predicted"/>
<sequence>MAENRPMPAIPAPSHRLADAVRAAKIAAAQRSDVVIDIREADRARLEILSEELQPLLEDLPADDDFFDFALSGGPQPRLWIDATANVIMARDRRTYRFVRETRLGRLTLAEAQEPRVIADRITDYVAERIIEREKAFALNDGVGERIAERARQPRAAAADPIRVGPPARPRSTDFVIAFTWMIIGIVIGVAALYAFAAWQGLLPPR</sequence>
<name>A0A1T4NVZ8_9HYPH</name>
<accession>A0A1T4NVZ8</accession>
<gene>
    <name evidence="2" type="ORF">SAMN05428963_103211</name>
</gene>
<evidence type="ECO:0000313" key="3">
    <source>
        <dbReference type="Proteomes" id="UP000190135"/>
    </source>
</evidence>
<evidence type="ECO:0000256" key="1">
    <source>
        <dbReference type="SAM" id="Phobius"/>
    </source>
</evidence>
<dbReference type="EMBL" id="FUXL01000003">
    <property type="protein sequence ID" value="SJZ83236.1"/>
    <property type="molecule type" value="Genomic_DNA"/>
</dbReference>
<keyword evidence="1" id="KW-0472">Membrane</keyword>
<dbReference type="STRING" id="1365950.SAMN05428963_103211"/>
<feature type="transmembrane region" description="Helical" evidence="1">
    <location>
        <begin position="175"/>
        <end position="197"/>
    </location>
</feature>
<dbReference type="AlphaFoldDB" id="A0A1T4NVZ8"/>
<organism evidence="2 3">
    <name type="scientific">Consotaella salsifontis</name>
    <dbReference type="NCBI Taxonomy" id="1365950"/>
    <lineage>
        <taxon>Bacteria</taxon>
        <taxon>Pseudomonadati</taxon>
        <taxon>Pseudomonadota</taxon>
        <taxon>Alphaproteobacteria</taxon>
        <taxon>Hyphomicrobiales</taxon>
        <taxon>Aurantimonadaceae</taxon>
        <taxon>Consotaella</taxon>
    </lineage>
</organism>
<keyword evidence="3" id="KW-1185">Reference proteome</keyword>